<dbReference type="Proteomes" id="UP000029095">
    <property type="component" value="Unassembled WGS sequence"/>
</dbReference>
<dbReference type="RefSeq" id="WP_043386074.1">
    <property type="nucleotide sequence ID" value="NZ_KN039950.1"/>
</dbReference>
<evidence type="ECO:0000313" key="2">
    <source>
        <dbReference type="Proteomes" id="UP000029095"/>
    </source>
</evidence>
<comment type="caution">
    <text evidence="1">The sequence shown here is derived from an EMBL/GenBank/DDBJ whole genome shotgun (WGS) entry which is preliminary data.</text>
</comment>
<gene>
    <name evidence="1" type="ORF">FM21_35225</name>
</gene>
<reference evidence="1 2" key="1">
    <citation type="submission" date="2014-05" db="EMBL/GenBank/DDBJ databases">
        <title>Complete genome sequence of the Streptomyces mutabilis TRM45540.</title>
        <authorList>
            <person name="Luo X."/>
            <person name="Zhang L."/>
        </authorList>
    </citation>
    <scope>NUCLEOTIDE SEQUENCE [LARGE SCALE GENOMIC DNA]</scope>
    <source>
        <strain evidence="1 2">TRM45540</strain>
    </source>
</reference>
<dbReference type="AlphaFoldDB" id="A0A086MRI8"/>
<accession>A0A086MRI8</accession>
<evidence type="ECO:0000313" key="1">
    <source>
        <dbReference type="EMBL" id="KFG71506.1"/>
    </source>
</evidence>
<organism evidence="1 2">
    <name type="scientific">Streptomyces mutabilis</name>
    <dbReference type="NCBI Taxonomy" id="67332"/>
    <lineage>
        <taxon>Bacteria</taxon>
        <taxon>Bacillati</taxon>
        <taxon>Actinomycetota</taxon>
        <taxon>Actinomycetes</taxon>
        <taxon>Kitasatosporales</taxon>
        <taxon>Streptomycetaceae</taxon>
        <taxon>Streptomyces</taxon>
    </lineage>
</organism>
<dbReference type="EMBL" id="JNFQ01000007">
    <property type="protein sequence ID" value="KFG71506.1"/>
    <property type="molecule type" value="Genomic_DNA"/>
</dbReference>
<proteinExistence type="predicted"/>
<sequence>MPLTTVTLQPAPDSCTCDGTGAGGFFAPDDAYIPCEGCGERVQINCEASCGRCCHACHAETPC</sequence>
<name>A0A086MRI8_9ACTN</name>
<keyword evidence="2" id="KW-1185">Reference proteome</keyword>
<dbReference type="HOGENOM" id="CLU_2884077_0_0_11"/>
<protein>
    <submittedName>
        <fullName evidence="1">Uncharacterized protein</fullName>
    </submittedName>
</protein>